<dbReference type="STRING" id="945553.A0A0D2L4R7"/>
<dbReference type="OrthoDB" id="3270336at2759"/>
<gene>
    <name evidence="1" type="ORF">HYPSUDRAFT_115709</name>
</gene>
<sequence>RPEGYKFTADDFQAFLLQTRAFLYSAQGRAALLKGGIVGHVAREYLDTDQALDGPSLEATFCHHGLCVDAQDGTHDFWDDDLTENEEATICGTYLMYTGSGDQIKKVSWFPSAAAWEGTSYDSLEWTPKAEELFQKILDNVRAGNYQPRSTTEWRDRLRDVKIPRVVYEKNRTRAKDFVQIH</sequence>
<keyword evidence="2" id="KW-1185">Reference proteome</keyword>
<proteinExistence type="predicted"/>
<evidence type="ECO:0000313" key="1">
    <source>
        <dbReference type="EMBL" id="KJA21847.1"/>
    </source>
</evidence>
<organism evidence="1 2">
    <name type="scientific">Hypholoma sublateritium (strain FD-334 SS-4)</name>
    <dbReference type="NCBI Taxonomy" id="945553"/>
    <lineage>
        <taxon>Eukaryota</taxon>
        <taxon>Fungi</taxon>
        <taxon>Dikarya</taxon>
        <taxon>Basidiomycota</taxon>
        <taxon>Agaricomycotina</taxon>
        <taxon>Agaricomycetes</taxon>
        <taxon>Agaricomycetidae</taxon>
        <taxon>Agaricales</taxon>
        <taxon>Agaricineae</taxon>
        <taxon>Strophariaceae</taxon>
        <taxon>Hypholoma</taxon>
    </lineage>
</organism>
<evidence type="ECO:0000313" key="2">
    <source>
        <dbReference type="Proteomes" id="UP000054270"/>
    </source>
</evidence>
<dbReference type="EMBL" id="KN817554">
    <property type="protein sequence ID" value="KJA21847.1"/>
    <property type="molecule type" value="Genomic_DNA"/>
</dbReference>
<dbReference type="Proteomes" id="UP000054270">
    <property type="component" value="Unassembled WGS sequence"/>
</dbReference>
<feature type="non-terminal residue" evidence="1">
    <location>
        <position position="1"/>
    </location>
</feature>
<accession>A0A0D2L4R7</accession>
<feature type="non-terminal residue" evidence="1">
    <location>
        <position position="182"/>
    </location>
</feature>
<name>A0A0D2L4R7_HYPSF</name>
<dbReference type="AlphaFoldDB" id="A0A0D2L4R7"/>
<reference evidence="2" key="1">
    <citation type="submission" date="2014-04" db="EMBL/GenBank/DDBJ databases">
        <title>Evolutionary Origins and Diversification of the Mycorrhizal Mutualists.</title>
        <authorList>
            <consortium name="DOE Joint Genome Institute"/>
            <consortium name="Mycorrhizal Genomics Consortium"/>
            <person name="Kohler A."/>
            <person name="Kuo A."/>
            <person name="Nagy L.G."/>
            <person name="Floudas D."/>
            <person name="Copeland A."/>
            <person name="Barry K.W."/>
            <person name="Cichocki N."/>
            <person name="Veneault-Fourrey C."/>
            <person name="LaButti K."/>
            <person name="Lindquist E.A."/>
            <person name="Lipzen A."/>
            <person name="Lundell T."/>
            <person name="Morin E."/>
            <person name="Murat C."/>
            <person name="Riley R."/>
            <person name="Ohm R."/>
            <person name="Sun H."/>
            <person name="Tunlid A."/>
            <person name="Henrissat B."/>
            <person name="Grigoriev I.V."/>
            <person name="Hibbett D.S."/>
            <person name="Martin F."/>
        </authorList>
    </citation>
    <scope>NUCLEOTIDE SEQUENCE [LARGE SCALE GENOMIC DNA]</scope>
    <source>
        <strain evidence="2">FD-334 SS-4</strain>
    </source>
</reference>
<protein>
    <submittedName>
        <fullName evidence="1">Uncharacterized protein</fullName>
    </submittedName>
</protein>